<name>A0A1T4PIP4_9GAMM</name>
<feature type="signal peptide" evidence="3">
    <location>
        <begin position="1"/>
        <end position="23"/>
    </location>
</feature>
<dbReference type="InterPro" id="IPR034984">
    <property type="entry name" value="Imelysin-like_IPPA"/>
</dbReference>
<feature type="domain" description="Imelysin-like" evidence="4">
    <location>
        <begin position="74"/>
        <end position="340"/>
    </location>
</feature>
<evidence type="ECO:0000313" key="6">
    <source>
        <dbReference type="Proteomes" id="UP000191418"/>
    </source>
</evidence>
<dbReference type="InterPro" id="IPR038352">
    <property type="entry name" value="Imelysin_sf"/>
</dbReference>
<evidence type="ECO:0000313" key="5">
    <source>
        <dbReference type="EMBL" id="OPX55552.1"/>
    </source>
</evidence>
<organism evidence="5 6">
    <name type="scientific">Oceanospirillum multiglobuliferum</name>
    <dbReference type="NCBI Taxonomy" id="64969"/>
    <lineage>
        <taxon>Bacteria</taxon>
        <taxon>Pseudomonadati</taxon>
        <taxon>Pseudomonadota</taxon>
        <taxon>Gammaproteobacteria</taxon>
        <taxon>Oceanospirillales</taxon>
        <taxon>Oceanospirillaceae</taxon>
        <taxon>Oceanospirillum</taxon>
    </lineage>
</organism>
<evidence type="ECO:0000256" key="2">
    <source>
        <dbReference type="ARBA" id="ARBA00022729"/>
    </source>
</evidence>
<dbReference type="InterPro" id="IPR018976">
    <property type="entry name" value="Imelysin-like"/>
</dbReference>
<dbReference type="RefSeq" id="WP_078745099.1">
    <property type="nucleotide sequence ID" value="NZ_FUXG01000008.1"/>
</dbReference>
<comment type="subcellular location">
    <subcellularLocation>
        <location evidence="1">Cell envelope</location>
    </subcellularLocation>
</comment>
<keyword evidence="6" id="KW-1185">Reference proteome</keyword>
<feature type="chain" id="PRO_5012052290" description="Imelysin-like domain-containing protein" evidence="3">
    <location>
        <begin position="24"/>
        <end position="363"/>
    </location>
</feature>
<dbReference type="CDD" id="cd14659">
    <property type="entry name" value="Imelysin-like_IPPA"/>
    <property type="match status" value="1"/>
</dbReference>
<comment type="caution">
    <text evidence="5">The sequence shown here is derived from an EMBL/GenBank/DDBJ whole genome shotgun (WGS) entry which is preliminary data.</text>
</comment>
<protein>
    <recommendedName>
        <fullName evidence="4">Imelysin-like domain-containing protein</fullName>
    </recommendedName>
</protein>
<dbReference type="AlphaFoldDB" id="A0A1T4PIP4"/>
<evidence type="ECO:0000256" key="3">
    <source>
        <dbReference type="SAM" id="SignalP"/>
    </source>
</evidence>
<dbReference type="GO" id="GO:0030313">
    <property type="term" value="C:cell envelope"/>
    <property type="evidence" value="ECO:0007669"/>
    <property type="project" value="UniProtKB-SubCell"/>
</dbReference>
<dbReference type="Proteomes" id="UP000191418">
    <property type="component" value="Unassembled WGS sequence"/>
</dbReference>
<reference evidence="5 6" key="1">
    <citation type="submission" date="2017-01" db="EMBL/GenBank/DDBJ databases">
        <title>Genome Sequencing of a Marine Spirillum, Oceanospirillum multiglobuliferum ATCC 33336, from Japan.</title>
        <authorList>
            <person name="Carney J.G."/>
            <person name="Trachtenberg A.M."/>
            <person name="Rheaume B.A."/>
            <person name="Linnane J.D."/>
            <person name="Pitts N.L."/>
            <person name="Mykles D.L."/>
            <person name="Maclea K.S."/>
        </authorList>
    </citation>
    <scope>NUCLEOTIDE SEQUENCE [LARGE SCALE GENOMIC DNA]</scope>
    <source>
        <strain evidence="5 6">ATCC 33336</strain>
    </source>
</reference>
<sequence length="363" mass="40831">MLFSRHALCSGIAVALISSSSFAFDYDEMIAEGVHYPEQLMRQLIQTNRQFGSQVRMACSTRAAPTVMAQWSFLPELQQKWLNSVHIWQQLEVYPLGPNTDASVRLNITFWPDRKNLVEKKLKGLLAQGQQPELDKGGVAVQGFAASEYLLFDPVLLQQKRNTEICPSLIAISEKSLLNSQDLLSRWQESVFLSDWHDAALGNESFASAKQAAGYLLEGLAQSAETIAKDKLTKPFRLDKKGGQTNRYLAENWRSGQSLSNLNLNINSLGQIYFGSKPQQASLHQLLIHLGYADEATQIEQAFNQLKQQGLKLEQLGEHAFIDEQGREQAEQLQQHLVEFEKALKQTLPHFGLAQRFNSKDGD</sequence>
<dbReference type="OrthoDB" id="5729110at2"/>
<evidence type="ECO:0000259" key="4">
    <source>
        <dbReference type="Pfam" id="PF09375"/>
    </source>
</evidence>
<evidence type="ECO:0000256" key="1">
    <source>
        <dbReference type="ARBA" id="ARBA00004196"/>
    </source>
</evidence>
<dbReference type="EMBL" id="MTSM01000008">
    <property type="protein sequence ID" value="OPX55552.1"/>
    <property type="molecule type" value="Genomic_DNA"/>
</dbReference>
<dbReference type="Gene3D" id="1.20.1420.20">
    <property type="entry name" value="M75 peptidase, HXXE motif"/>
    <property type="match status" value="1"/>
</dbReference>
<accession>A0A1T4PIP4</accession>
<gene>
    <name evidence="5" type="ORF">BTE48_07980</name>
</gene>
<keyword evidence="2 3" id="KW-0732">Signal</keyword>
<proteinExistence type="predicted"/>
<dbReference type="Pfam" id="PF09375">
    <property type="entry name" value="Peptidase_M75"/>
    <property type="match status" value="1"/>
</dbReference>
<dbReference type="STRING" id="64969.SAMN02745127_01492"/>